<comment type="caution">
    <text evidence="1">The sequence shown here is derived from an EMBL/GenBank/DDBJ whole genome shotgun (WGS) entry which is preliminary data.</text>
</comment>
<sequence>MVAGRLEIVGDLTGLELSLSGSAAASLMALWVLAEMVPWRSDGASGRARSSAGRHFRRL</sequence>
<proteinExistence type="predicted"/>
<accession>A0ABV2H0A6</accession>
<evidence type="ECO:0000313" key="1">
    <source>
        <dbReference type="EMBL" id="MET3583954.1"/>
    </source>
</evidence>
<reference evidence="1 2" key="1">
    <citation type="submission" date="2024-06" db="EMBL/GenBank/DDBJ databases">
        <title>Genomic Encyclopedia of Type Strains, Phase IV (KMG-IV): sequencing the most valuable type-strain genomes for metagenomic binning, comparative biology and taxonomic classification.</title>
        <authorList>
            <person name="Goeker M."/>
        </authorList>
    </citation>
    <scope>NUCLEOTIDE SEQUENCE [LARGE SCALE GENOMIC DNA]</scope>
    <source>
        <strain evidence="1 2">DSM 105042</strain>
    </source>
</reference>
<protein>
    <submittedName>
        <fullName evidence="1">Uncharacterized protein</fullName>
    </submittedName>
</protein>
<name>A0ABV2H0A6_9HYPH</name>
<dbReference type="EMBL" id="JBEPLJ010000001">
    <property type="protein sequence ID" value="MET3583954.1"/>
    <property type="molecule type" value="Genomic_DNA"/>
</dbReference>
<organism evidence="1 2">
    <name type="scientific">Pseudorhizobium tarimense</name>
    <dbReference type="NCBI Taxonomy" id="1079109"/>
    <lineage>
        <taxon>Bacteria</taxon>
        <taxon>Pseudomonadati</taxon>
        <taxon>Pseudomonadota</taxon>
        <taxon>Alphaproteobacteria</taxon>
        <taxon>Hyphomicrobiales</taxon>
        <taxon>Rhizobiaceae</taxon>
        <taxon>Rhizobium/Agrobacterium group</taxon>
        <taxon>Pseudorhizobium</taxon>
    </lineage>
</organism>
<evidence type="ECO:0000313" key="2">
    <source>
        <dbReference type="Proteomes" id="UP001549031"/>
    </source>
</evidence>
<dbReference type="Proteomes" id="UP001549031">
    <property type="component" value="Unassembled WGS sequence"/>
</dbReference>
<keyword evidence="2" id="KW-1185">Reference proteome</keyword>
<gene>
    <name evidence="1" type="ORF">ABID21_000046</name>
</gene>